<dbReference type="EMBL" id="JAYRBN010000112">
    <property type="protein sequence ID" value="KAL2724809.1"/>
    <property type="molecule type" value="Genomic_DNA"/>
</dbReference>
<reference evidence="2 3" key="1">
    <citation type="journal article" date="2024" name="Ann. Entomol. Soc. Am.">
        <title>Genomic analyses of the southern and eastern yellowjacket wasps (Hymenoptera: Vespidae) reveal evolutionary signatures of social life.</title>
        <authorList>
            <person name="Catto M.A."/>
            <person name="Caine P.B."/>
            <person name="Orr S.E."/>
            <person name="Hunt B.G."/>
            <person name="Goodisman M.A.D."/>
        </authorList>
    </citation>
    <scope>NUCLEOTIDE SEQUENCE [LARGE SCALE GENOMIC DNA]</scope>
    <source>
        <strain evidence="2">232</strain>
        <tissue evidence="2">Head and thorax</tissue>
    </source>
</reference>
<evidence type="ECO:0000256" key="1">
    <source>
        <dbReference type="SAM" id="MobiDB-lite"/>
    </source>
</evidence>
<accession>A0ABD2AW10</accession>
<name>A0ABD2AW10_VESMC</name>
<feature type="compositionally biased region" description="Basic and acidic residues" evidence="1">
    <location>
        <begin position="86"/>
        <end position="107"/>
    </location>
</feature>
<dbReference type="Proteomes" id="UP001607303">
    <property type="component" value="Unassembled WGS sequence"/>
</dbReference>
<proteinExistence type="predicted"/>
<comment type="caution">
    <text evidence="2">The sequence shown here is derived from an EMBL/GenBank/DDBJ whole genome shotgun (WGS) entry which is preliminary data.</text>
</comment>
<organism evidence="2 3">
    <name type="scientific">Vespula maculifrons</name>
    <name type="common">Eastern yellow jacket</name>
    <name type="synonym">Wasp</name>
    <dbReference type="NCBI Taxonomy" id="7453"/>
    <lineage>
        <taxon>Eukaryota</taxon>
        <taxon>Metazoa</taxon>
        <taxon>Ecdysozoa</taxon>
        <taxon>Arthropoda</taxon>
        <taxon>Hexapoda</taxon>
        <taxon>Insecta</taxon>
        <taxon>Pterygota</taxon>
        <taxon>Neoptera</taxon>
        <taxon>Endopterygota</taxon>
        <taxon>Hymenoptera</taxon>
        <taxon>Apocrita</taxon>
        <taxon>Aculeata</taxon>
        <taxon>Vespoidea</taxon>
        <taxon>Vespidae</taxon>
        <taxon>Vespinae</taxon>
        <taxon>Vespula</taxon>
    </lineage>
</organism>
<evidence type="ECO:0000313" key="2">
    <source>
        <dbReference type="EMBL" id="KAL2724809.1"/>
    </source>
</evidence>
<feature type="region of interest" description="Disordered" evidence="1">
    <location>
        <begin position="17"/>
        <end position="145"/>
    </location>
</feature>
<feature type="compositionally biased region" description="Acidic residues" evidence="1">
    <location>
        <begin position="108"/>
        <end position="122"/>
    </location>
</feature>
<gene>
    <name evidence="2" type="ORF">V1477_018670</name>
</gene>
<dbReference type="AlphaFoldDB" id="A0ABD2AW10"/>
<protein>
    <submittedName>
        <fullName evidence="2">Uncharacterized protein</fullName>
    </submittedName>
</protein>
<sequence length="145" mass="16490">MENNKRRDRYFDSTVKFTWPYGRSPENQDFKGGGRRRRGGGGGGGGERGEKGPIKVHLSFSRLMRTSRRVPPRRNAITVVDFQISSEEKNGDEKGPELESEEKKENEDEHVDEGEGEGEEEEEKKKKKKKVGSVLSLCRKPRAPE</sequence>
<evidence type="ECO:0000313" key="3">
    <source>
        <dbReference type="Proteomes" id="UP001607303"/>
    </source>
</evidence>
<keyword evidence="3" id="KW-1185">Reference proteome</keyword>